<proteinExistence type="predicted"/>
<dbReference type="EMBL" id="AY644454">
    <property type="protein sequence ID" value="AAU84521.1"/>
    <property type="molecule type" value="Genomic_DNA"/>
</dbReference>
<evidence type="ECO:0000256" key="5">
    <source>
        <dbReference type="ARBA" id="ARBA00022921"/>
    </source>
</evidence>
<evidence type="ECO:0000256" key="2">
    <source>
        <dbReference type="ARBA" id="ARBA00022562"/>
    </source>
</evidence>
<evidence type="ECO:0000313" key="7">
    <source>
        <dbReference type="EMBL" id="AAU84521.1"/>
    </source>
</evidence>
<keyword evidence="2" id="KW-1048">Host nucleus</keyword>
<dbReference type="GO" id="GO:0051276">
    <property type="term" value="P:chromosome organization"/>
    <property type="evidence" value="ECO:0007669"/>
    <property type="project" value="InterPro"/>
</dbReference>
<dbReference type="Pfam" id="PF04559">
    <property type="entry name" value="Herpes_UL17"/>
    <property type="match status" value="1"/>
</dbReference>
<gene>
    <name evidence="7" type="primary">UL17</name>
</gene>
<evidence type="ECO:0000256" key="3">
    <source>
        <dbReference type="ARBA" id="ARBA00022612"/>
    </source>
</evidence>
<keyword evidence="1" id="KW-0167">Capsid protein</keyword>
<keyword evidence="6" id="KW-0231">Viral genome packaging</keyword>
<evidence type="ECO:0000256" key="4">
    <source>
        <dbReference type="ARBA" id="ARBA00022844"/>
    </source>
</evidence>
<accession>Q5Y956</accession>
<protein>
    <submittedName>
        <fullName evidence="7">UL17</fullName>
    </submittedName>
</protein>
<dbReference type="InterPro" id="IPR007640">
    <property type="entry name" value="UL17-like"/>
</dbReference>
<name>Q5Y956_9ALPH</name>
<dbReference type="GO" id="GO:0019028">
    <property type="term" value="C:viral capsid"/>
    <property type="evidence" value="ECO:0007669"/>
    <property type="project" value="UniProtKB-KW"/>
</dbReference>
<reference evidence="7" key="1">
    <citation type="journal article" date="2004" name="Curr. Biol.">
        <title>Tumor outbreaks in marine turtles are not due to recent herpesvirus mutations.</title>
        <authorList>
            <person name="Herbst L."/>
            <person name="Ene A."/>
            <person name="Su M."/>
            <person name="Desalle R."/>
            <person name="Lenz J."/>
        </authorList>
    </citation>
    <scope>NUCLEOTIDE SEQUENCE</scope>
    <source>
        <strain evidence="7">FL var A</strain>
    </source>
</reference>
<sequence>MVEAHARGELGFGGASSSEGNVLVHLILPDALLAAQGIAALLDAPFQVRAQTRFHGCGSCSYWRPIPAYYERDDFLAALLLPNRKIFRLSYAEATSGSVSGGGLFISVPLYCRDNGGVNWTFDDFNTLVLRVIPLEDHEERRDIYLNYGETLGRSPEYSVDEGRWRSLAEQARRWLFKRPDALRRDPDLSEDLKVPHEKADADLLIGEIYLSSTVSTPNPPAFRNLPPPADPAAAAAKAIFADRLTREKQKKLSRRMDGVAAGLSSLARFSNAREGGKTFAARDFGPLEPPSHARHVETNHFPTPPKPLEEILYDRSSEATVTRDPVTSLRDAVDRALRALGEPPDPSRHWRDGLISVRSGRDYLSGETFYVVNYQNSLLPQRPAVSGLGPLLELLRLQPGENDPARLQEPLRTRALDSAPVMRCPLYEPAPHCSLFVANAERDTLYRVKKLLLMTLAESLRQALRTSALRQIIALDLPADLDYEALAEIVPAALHGLLVAEAEAPLDKFWQGALARALAAEEDEFGDAYLFDRYNLSGEVQKLPFRSAIVNFRPVREGQYECFRTNGRGEESEGPGEFYLHLWLGFRPKDLSAALVFPGGFGAEFSYRRVFERSFGSAAGWWRDRLRERFSWRAARPRGSAAPICASLTP</sequence>
<keyword evidence="3" id="KW-1188">Viral release from host cell</keyword>
<reference evidence="7" key="2">
    <citation type="submission" date="2004-06" db="EMBL/GenBank/DDBJ databases">
        <authorList>
            <person name="Herbst L.H."/>
            <person name="Ene A.R."/>
            <person name="Su M."/>
            <person name="DeSalle R."/>
            <person name="Lenz J."/>
        </authorList>
    </citation>
    <scope>NUCLEOTIDE SEQUENCE</scope>
    <source>
        <strain evidence="7">FL var A</strain>
    </source>
</reference>
<organism evidence="7">
    <name type="scientific">Fibropapilloma-associated turtle herpesvirus</name>
    <dbReference type="NCBI Taxonomy" id="256817"/>
    <lineage>
        <taxon>Viruses</taxon>
        <taxon>Duplodnaviria</taxon>
        <taxon>Heunggongvirae</taxon>
        <taxon>Peploviricota</taxon>
        <taxon>Herviviricetes</taxon>
        <taxon>Herpesvirales</taxon>
        <taxon>Orthoherpesviridae</taxon>
        <taxon>Alphaherpesvirinae</taxon>
        <taxon>Scutavirus</taxon>
        <taxon>Scutavirus chelonidalpha5</taxon>
    </lineage>
</organism>
<keyword evidence="4" id="KW-0946">Virion</keyword>
<evidence type="ECO:0000256" key="6">
    <source>
        <dbReference type="ARBA" id="ARBA00023219"/>
    </source>
</evidence>
<keyword evidence="5" id="KW-0426">Late protein</keyword>
<evidence type="ECO:0000256" key="1">
    <source>
        <dbReference type="ARBA" id="ARBA00022561"/>
    </source>
</evidence>